<keyword evidence="2" id="KW-1133">Transmembrane helix</keyword>
<protein>
    <submittedName>
        <fullName evidence="3">Uncharacterized protein</fullName>
    </submittedName>
</protein>
<accession>A0ABQ0US11</accession>
<feature type="transmembrane region" description="Helical" evidence="2">
    <location>
        <begin position="103"/>
        <end position="136"/>
    </location>
</feature>
<name>A0ABQ0US11_9MICO</name>
<gene>
    <name evidence="3" type="ORF">FFA01_25700</name>
</gene>
<feature type="compositionally biased region" description="Polar residues" evidence="1">
    <location>
        <begin position="64"/>
        <end position="83"/>
    </location>
</feature>
<dbReference type="Proteomes" id="UP000321154">
    <property type="component" value="Unassembled WGS sequence"/>
</dbReference>
<evidence type="ECO:0000313" key="4">
    <source>
        <dbReference type="Proteomes" id="UP000321154"/>
    </source>
</evidence>
<reference evidence="3 4" key="1">
    <citation type="submission" date="2019-07" db="EMBL/GenBank/DDBJ databases">
        <title>Whole genome shotgun sequence of Frigoribacterium faeni NBRC 103066.</title>
        <authorList>
            <person name="Hosoyama A."/>
            <person name="Uohara A."/>
            <person name="Ohji S."/>
            <person name="Ichikawa N."/>
        </authorList>
    </citation>
    <scope>NUCLEOTIDE SEQUENCE [LARGE SCALE GENOMIC DNA]</scope>
    <source>
        <strain evidence="3 4">NBRC 103066</strain>
    </source>
</reference>
<dbReference type="EMBL" id="BJUV01000031">
    <property type="protein sequence ID" value="GEK84261.1"/>
    <property type="molecule type" value="Genomic_DNA"/>
</dbReference>
<keyword evidence="2" id="KW-0812">Transmembrane</keyword>
<feature type="transmembrane region" description="Helical" evidence="2">
    <location>
        <begin position="148"/>
        <end position="167"/>
    </location>
</feature>
<evidence type="ECO:0000256" key="1">
    <source>
        <dbReference type="SAM" id="MobiDB-lite"/>
    </source>
</evidence>
<keyword evidence="2" id="KW-0472">Membrane</keyword>
<organism evidence="3 4">
    <name type="scientific">Frigoribacterium faeni</name>
    <dbReference type="NCBI Taxonomy" id="145483"/>
    <lineage>
        <taxon>Bacteria</taxon>
        <taxon>Bacillati</taxon>
        <taxon>Actinomycetota</taxon>
        <taxon>Actinomycetes</taxon>
        <taxon>Micrococcales</taxon>
        <taxon>Microbacteriaceae</taxon>
        <taxon>Frigoribacterium</taxon>
    </lineage>
</organism>
<proteinExistence type="predicted"/>
<comment type="caution">
    <text evidence="3">The sequence shown here is derived from an EMBL/GenBank/DDBJ whole genome shotgun (WGS) entry which is preliminary data.</text>
</comment>
<feature type="region of interest" description="Disordered" evidence="1">
    <location>
        <begin position="60"/>
        <end position="94"/>
    </location>
</feature>
<sequence>MTAPRGLLDLVIAIAIATQVPLNTTISHNRLSQEWQIPIFGILIAGGVLASPTDRFVPGWRASSRPSAQGDSVSTDRTVTPSETKPRRLTSTTPVTMPTSTRIALAVMGFVLGVAAALFGGAIPALVISLTLVVLAASFLFGRLRDRVRATIMPITLTCVASVPMVLSGAPTIWILLSFAGAAYLGQTLGTASRSRAETHEGIVLATDPATVPGRTVLVWRMEREQFEVLDPSEKRIRTVIRGPKGNIPSSIEFRRGTAGLDVLRPADVPVTVLQTDDTATGPWFETIDPGTPGAAAVSGGPIAPASVSSAPPSKGALRDRAIDAAIHFSRTGERLPTAPWMLTPRT</sequence>
<keyword evidence="4" id="KW-1185">Reference proteome</keyword>
<evidence type="ECO:0000313" key="3">
    <source>
        <dbReference type="EMBL" id="GEK84261.1"/>
    </source>
</evidence>
<evidence type="ECO:0000256" key="2">
    <source>
        <dbReference type="SAM" id="Phobius"/>
    </source>
</evidence>